<comment type="similarity">
    <text evidence="2 15">Belongs to the ELP3 family.</text>
</comment>
<comment type="caution">
    <text evidence="19">The sequence shown here is derived from an EMBL/GenBank/DDBJ whole genome shotgun (WGS) entry which is preliminary data.</text>
</comment>
<gene>
    <name evidence="19" type="ORF">Bca52824_042283</name>
</gene>
<dbReference type="Pfam" id="PF00583">
    <property type="entry name" value="Acetyltransf_1"/>
    <property type="match status" value="1"/>
</dbReference>
<proteinExistence type="inferred from homology"/>
<feature type="binding site" evidence="16">
    <location>
        <position position="127"/>
    </location>
    <ligand>
        <name>[4Fe-4S] cluster</name>
        <dbReference type="ChEBI" id="CHEBI:49883"/>
        <note>4Fe-4S-S-AdoMet</note>
    </ligand>
</feature>
<dbReference type="SMART" id="SM00729">
    <property type="entry name" value="Elp3"/>
    <property type="match status" value="1"/>
</dbReference>
<evidence type="ECO:0000256" key="14">
    <source>
        <dbReference type="ARBA" id="ARBA00047372"/>
    </source>
</evidence>
<dbReference type="InterPro" id="IPR034687">
    <property type="entry name" value="ELP3-like"/>
</dbReference>
<evidence type="ECO:0000259" key="18">
    <source>
        <dbReference type="PROSITE" id="PS51186"/>
    </source>
</evidence>
<dbReference type="InterPro" id="IPR056591">
    <property type="entry name" value="ELP3-like_N"/>
</dbReference>
<evidence type="ECO:0000256" key="17">
    <source>
        <dbReference type="SAM" id="MobiDB-lite"/>
    </source>
</evidence>
<evidence type="ECO:0000256" key="6">
    <source>
        <dbReference type="ARBA" id="ARBA00022679"/>
    </source>
</evidence>
<comment type="catalytic activity">
    <reaction evidence="14">
        <text>uridine(34) in tRNA + acetyl-CoA + S-adenosyl-L-methionine + H2O = 5-(carboxymethyl)uridine(34) in tRNA + 5'-deoxyadenosine + L-methionine + CoA + 2 H(+)</text>
        <dbReference type="Rhea" id="RHEA:61020"/>
        <dbReference type="Rhea" id="RHEA-COMP:10407"/>
        <dbReference type="Rhea" id="RHEA-COMP:11727"/>
        <dbReference type="ChEBI" id="CHEBI:15377"/>
        <dbReference type="ChEBI" id="CHEBI:15378"/>
        <dbReference type="ChEBI" id="CHEBI:17319"/>
        <dbReference type="ChEBI" id="CHEBI:57287"/>
        <dbReference type="ChEBI" id="CHEBI:57288"/>
        <dbReference type="ChEBI" id="CHEBI:57844"/>
        <dbReference type="ChEBI" id="CHEBI:59789"/>
        <dbReference type="ChEBI" id="CHEBI:65315"/>
        <dbReference type="ChEBI" id="CHEBI:74882"/>
        <dbReference type="EC" id="2.3.1.311"/>
    </reaction>
    <physiologicalReaction direction="left-to-right" evidence="14">
        <dbReference type="Rhea" id="RHEA:61021"/>
    </physiologicalReaction>
</comment>
<sequence>MATAVVMNGESKKQPRPGRGGFEGRGLTEEEARVRAISEIVSTMIERSHRNENVDLNAIKTQACRKYGLARAPKLVEMIAALPDSERETLLPKLRAKPVRTASGIAVVAVMSKPHRCPHIATTGNICVYCPGGPDSDFEYSTQSYTGYEPTSMRAIRARYNPYVQARSRIDQLKRLGHSVDKVEFILMGGTFMSLPAEYRDFFIRNLHDALSGHTSANVEEAVAYSEHSATKCIGMTIETLLSWTSSKTNADLWLHRLEIGVQSTYEDVARDTNRGHTVAAVADCFCLAKDAGFKVVAHMMPDLPNVGVERHGKYRNYPPEQLVDIVARILSMVPPWTRVYRVQRDIPMPLVTSGVEKGNLRELALARMDDLGLKCRDVRTREAGIQDIHHKIKPEQVELVRRDYTANQGWETFLSYEDTRQDILVGLLRLRKCGKNVTCPELMGKCSVVRELHVYGTAVPVHGREADKLQHQGYGTLLMEEAERIARREHRSNKIGVISGVGTRHYYRKLGYELEGPYMVKHLL</sequence>
<dbReference type="EC" id="2.3.1.-" evidence="15"/>
<dbReference type="InterPro" id="IPR058240">
    <property type="entry name" value="rSAM_sf"/>
</dbReference>
<dbReference type="PANTHER" id="PTHR11135:SF0">
    <property type="entry name" value="ELONGATOR COMPLEX PROTEIN 3"/>
    <property type="match status" value="1"/>
</dbReference>
<feature type="domain" description="N-acetyltransferase" evidence="18">
    <location>
        <begin position="374"/>
        <end position="525"/>
    </location>
</feature>
<dbReference type="SFLD" id="SFLDS00029">
    <property type="entry name" value="Radical_SAM"/>
    <property type="match status" value="1"/>
</dbReference>
<reference evidence="19 20" key="1">
    <citation type="submission" date="2020-02" db="EMBL/GenBank/DDBJ databases">
        <authorList>
            <person name="Ma Q."/>
            <person name="Huang Y."/>
            <person name="Song X."/>
            <person name="Pei D."/>
        </authorList>
    </citation>
    <scope>NUCLEOTIDE SEQUENCE [LARGE SCALE GENOMIC DNA]</scope>
    <source>
        <strain evidence="19">Sxm20200214</strain>
        <tissue evidence="19">Leaf</tissue>
    </source>
</reference>
<dbReference type="InterPro" id="IPR039661">
    <property type="entry name" value="ELP3"/>
</dbReference>
<dbReference type="GO" id="GO:0005634">
    <property type="term" value="C:nucleus"/>
    <property type="evidence" value="ECO:0007669"/>
    <property type="project" value="TreeGrafter"/>
</dbReference>
<dbReference type="PANTHER" id="PTHR11135">
    <property type="entry name" value="HISTONE ACETYLTRANSFERASE-RELATED"/>
    <property type="match status" value="1"/>
</dbReference>
<dbReference type="Gene3D" id="3.40.630.30">
    <property type="match status" value="1"/>
</dbReference>
<dbReference type="FunFam" id="3.40.630.30:FF:000003">
    <property type="entry name" value="Elongator complex protein 3"/>
    <property type="match status" value="1"/>
</dbReference>
<feature type="binding site" evidence="16">
    <location>
        <position position="117"/>
    </location>
    <ligand>
        <name>[4Fe-4S] cluster</name>
        <dbReference type="ChEBI" id="CHEBI:49883"/>
        <note>4Fe-4S-S-AdoMet</note>
    </ligand>
</feature>
<dbReference type="GO" id="GO:0051539">
    <property type="term" value="F:4 iron, 4 sulfur cluster binding"/>
    <property type="evidence" value="ECO:0007669"/>
    <property type="project" value="UniProtKB-KW"/>
</dbReference>
<dbReference type="GO" id="GO:0000049">
    <property type="term" value="F:tRNA binding"/>
    <property type="evidence" value="ECO:0007669"/>
    <property type="project" value="UniProtKB-KW"/>
</dbReference>
<dbReference type="GO" id="GO:0046872">
    <property type="term" value="F:metal ion binding"/>
    <property type="evidence" value="ECO:0007669"/>
    <property type="project" value="UniProtKB-KW"/>
</dbReference>
<evidence type="ECO:0000313" key="20">
    <source>
        <dbReference type="Proteomes" id="UP000886595"/>
    </source>
</evidence>
<comment type="cofactor">
    <cofactor evidence="15 16">
        <name>[4Fe-4S] cluster</name>
        <dbReference type="ChEBI" id="CHEBI:49883"/>
    </cofactor>
    <text evidence="15 16">Binds 1 [4Fe-4S] cluster. The cluster is coordinated with 3 cysteines and an exchangeable S-adenosyl-L-methionine.</text>
</comment>
<dbReference type="Proteomes" id="UP000886595">
    <property type="component" value="Unassembled WGS sequence"/>
</dbReference>
<name>A0A8X7S188_BRACI</name>
<dbReference type="OrthoDB" id="10265243at2759"/>
<feature type="binding site" evidence="16">
    <location>
        <position position="130"/>
    </location>
    <ligand>
        <name>[4Fe-4S] cluster</name>
        <dbReference type="ChEBI" id="CHEBI:49883"/>
        <note>4Fe-4S-S-AdoMet</note>
    </ligand>
</feature>
<comment type="function">
    <text evidence="15">Catalytic tRNA acetyltransferase subunit of the elongator complex, which is required for multiple tRNA modifications, including mcm5U (5-methoxycarbonylmethyl uridine), mcm5s2U (5-methoxycarbonylmethyl-2-thiouridine), and ncm5U (5-carbamoylmethyl uridine). In the elongator complex, acts as a tRNA uridine(34) acetyltransferase by mediating formation of carboxymethyluridine in the wobble base at position 34 in tRNAs.</text>
</comment>
<comment type="pathway">
    <text evidence="1">tRNA modification; 5-methoxycarbonylmethyl-2-thiouridine-tRNA biosynthesis.</text>
</comment>
<keyword evidence="5 15" id="KW-0820">tRNA-binding</keyword>
<evidence type="ECO:0000256" key="7">
    <source>
        <dbReference type="ARBA" id="ARBA00022691"/>
    </source>
</evidence>
<dbReference type="Pfam" id="PF04055">
    <property type="entry name" value="Radical_SAM"/>
    <property type="match status" value="1"/>
</dbReference>
<protein>
    <recommendedName>
        <fullName evidence="3 15">Elongator complex protein 3</fullName>
        <ecNumber evidence="15">2.3.1.-</ecNumber>
    </recommendedName>
</protein>
<keyword evidence="11 16" id="KW-0408">Iron</keyword>
<dbReference type="GO" id="GO:0106261">
    <property type="term" value="F:tRNA uridine(34) acetyltransferase activity"/>
    <property type="evidence" value="ECO:0007669"/>
    <property type="project" value="UniProtKB-EC"/>
</dbReference>
<dbReference type="AlphaFoldDB" id="A0A8X7S188"/>
<dbReference type="GO" id="GO:0005737">
    <property type="term" value="C:cytoplasm"/>
    <property type="evidence" value="ECO:0007669"/>
    <property type="project" value="TreeGrafter"/>
</dbReference>
<dbReference type="InterPro" id="IPR007197">
    <property type="entry name" value="rSAM"/>
</dbReference>
<evidence type="ECO:0000256" key="16">
    <source>
        <dbReference type="PIRSR" id="PIRSR005669-1"/>
    </source>
</evidence>
<evidence type="ECO:0000256" key="10">
    <source>
        <dbReference type="ARBA" id="ARBA00022884"/>
    </source>
</evidence>
<evidence type="ECO:0000256" key="4">
    <source>
        <dbReference type="ARBA" id="ARBA00022485"/>
    </source>
</evidence>
<keyword evidence="13 15" id="KW-0012">Acyltransferase</keyword>
<keyword evidence="12 15" id="KW-0411">Iron-sulfur</keyword>
<keyword evidence="7 15" id="KW-0949">S-adenosyl-L-methionine</keyword>
<evidence type="ECO:0000256" key="8">
    <source>
        <dbReference type="ARBA" id="ARBA00022694"/>
    </source>
</evidence>
<dbReference type="SUPFAM" id="SSF55729">
    <property type="entry name" value="Acyl-CoA N-acyltransferases (Nat)"/>
    <property type="match status" value="1"/>
</dbReference>
<dbReference type="InterPro" id="IPR016181">
    <property type="entry name" value="Acyl_CoA_acyltransferase"/>
</dbReference>
<evidence type="ECO:0000256" key="13">
    <source>
        <dbReference type="ARBA" id="ARBA00023315"/>
    </source>
</evidence>
<evidence type="ECO:0000256" key="9">
    <source>
        <dbReference type="ARBA" id="ARBA00022723"/>
    </source>
</evidence>
<dbReference type="InterPro" id="IPR032432">
    <property type="entry name" value="Radical_SAM_C"/>
</dbReference>
<accession>A0A8X7S188</accession>
<keyword evidence="10" id="KW-0694">RNA-binding</keyword>
<dbReference type="PROSITE" id="PS51186">
    <property type="entry name" value="GNAT"/>
    <property type="match status" value="1"/>
</dbReference>
<dbReference type="GO" id="GO:0033588">
    <property type="term" value="C:elongator holoenzyme complex"/>
    <property type="evidence" value="ECO:0007669"/>
    <property type="project" value="TreeGrafter"/>
</dbReference>
<evidence type="ECO:0000256" key="3">
    <source>
        <dbReference type="ARBA" id="ARBA00020266"/>
    </source>
</evidence>
<evidence type="ECO:0000256" key="1">
    <source>
        <dbReference type="ARBA" id="ARBA00005043"/>
    </source>
</evidence>
<dbReference type="EMBL" id="JAAMPC010000009">
    <property type="protein sequence ID" value="KAG2295614.1"/>
    <property type="molecule type" value="Genomic_DNA"/>
</dbReference>
<evidence type="ECO:0000256" key="15">
    <source>
        <dbReference type="PIRNR" id="PIRNR005669"/>
    </source>
</evidence>
<evidence type="ECO:0000313" key="19">
    <source>
        <dbReference type="EMBL" id="KAG2295614.1"/>
    </source>
</evidence>
<keyword evidence="6 15" id="KW-0808">Transferase</keyword>
<keyword evidence="20" id="KW-1185">Reference proteome</keyword>
<feature type="region of interest" description="Disordered" evidence="17">
    <location>
        <begin position="1"/>
        <end position="28"/>
    </location>
</feature>
<keyword evidence="8 15" id="KW-0819">tRNA processing</keyword>
<dbReference type="SUPFAM" id="SSF102114">
    <property type="entry name" value="Radical SAM enzymes"/>
    <property type="match status" value="1"/>
</dbReference>
<dbReference type="PIRSF" id="PIRSF005669">
    <property type="entry name" value="Hist_AcTrfase_ELP3"/>
    <property type="match status" value="1"/>
</dbReference>
<dbReference type="InterPro" id="IPR006638">
    <property type="entry name" value="Elp3/MiaA/NifB-like_rSAM"/>
</dbReference>
<dbReference type="GO" id="GO:0002926">
    <property type="term" value="P:tRNA wobble base 5-methoxycarbonylmethyl-2-thiouridinylation"/>
    <property type="evidence" value="ECO:0007669"/>
    <property type="project" value="TreeGrafter"/>
</dbReference>
<evidence type="ECO:0000256" key="11">
    <source>
        <dbReference type="ARBA" id="ARBA00023004"/>
    </source>
</evidence>
<organism evidence="19 20">
    <name type="scientific">Brassica carinata</name>
    <name type="common">Ethiopian mustard</name>
    <name type="synonym">Abyssinian cabbage</name>
    <dbReference type="NCBI Taxonomy" id="52824"/>
    <lineage>
        <taxon>Eukaryota</taxon>
        <taxon>Viridiplantae</taxon>
        <taxon>Streptophyta</taxon>
        <taxon>Embryophyta</taxon>
        <taxon>Tracheophyta</taxon>
        <taxon>Spermatophyta</taxon>
        <taxon>Magnoliopsida</taxon>
        <taxon>eudicotyledons</taxon>
        <taxon>Gunneridae</taxon>
        <taxon>Pentapetalae</taxon>
        <taxon>rosids</taxon>
        <taxon>malvids</taxon>
        <taxon>Brassicales</taxon>
        <taxon>Brassicaceae</taxon>
        <taxon>Brassiceae</taxon>
        <taxon>Brassica</taxon>
    </lineage>
</organism>
<dbReference type="InterPro" id="IPR000182">
    <property type="entry name" value="GNAT_dom"/>
</dbReference>
<evidence type="ECO:0000256" key="12">
    <source>
        <dbReference type="ARBA" id="ARBA00023014"/>
    </source>
</evidence>
<dbReference type="SFLD" id="SFLDG01086">
    <property type="entry name" value="elongater_protein-like"/>
    <property type="match status" value="1"/>
</dbReference>
<dbReference type="Pfam" id="PF23613">
    <property type="entry name" value="ELP3_N"/>
    <property type="match status" value="1"/>
</dbReference>
<evidence type="ECO:0000256" key="2">
    <source>
        <dbReference type="ARBA" id="ARBA00005494"/>
    </source>
</evidence>
<keyword evidence="4" id="KW-0004">4Fe-4S</keyword>
<keyword evidence="9 15" id="KW-0479">Metal-binding</keyword>
<evidence type="ECO:0000256" key="5">
    <source>
        <dbReference type="ARBA" id="ARBA00022555"/>
    </source>
</evidence>
<dbReference type="Pfam" id="PF16199">
    <property type="entry name" value="Radical_SAM_C"/>
    <property type="match status" value="1"/>
</dbReference>